<dbReference type="RefSeq" id="WP_167703469.1">
    <property type="nucleotide sequence ID" value="NZ_CP118168.1"/>
</dbReference>
<dbReference type="PROSITE" id="PS51257">
    <property type="entry name" value="PROKAR_LIPOPROTEIN"/>
    <property type="match status" value="1"/>
</dbReference>
<comment type="caution">
    <text evidence="3">The sequence shown here is derived from an EMBL/GenBank/DDBJ whole genome shotgun (WGS) entry which is preliminary data.</text>
</comment>
<keyword evidence="4" id="KW-1185">Reference proteome</keyword>
<feature type="domain" description="Putative auto-transporter adhesin head GIN" evidence="2">
    <location>
        <begin position="44"/>
        <end position="191"/>
    </location>
</feature>
<protein>
    <recommendedName>
        <fullName evidence="2">Putative auto-transporter adhesin head GIN domain-containing protein</fullName>
    </recommendedName>
</protein>
<keyword evidence="1" id="KW-0732">Signal</keyword>
<dbReference type="Gene3D" id="2.160.20.120">
    <property type="match status" value="1"/>
</dbReference>
<proteinExistence type="predicted"/>
<dbReference type="Proteomes" id="UP000752013">
    <property type="component" value="Unassembled WGS sequence"/>
</dbReference>
<evidence type="ECO:0000313" key="3">
    <source>
        <dbReference type="EMBL" id="NIZ47037.1"/>
    </source>
</evidence>
<gene>
    <name evidence="3" type="ORF">HCT46_03805</name>
</gene>
<dbReference type="Pfam" id="PF10988">
    <property type="entry name" value="DUF2807"/>
    <property type="match status" value="1"/>
</dbReference>
<feature type="chain" id="PRO_5037098619" description="Putative auto-transporter adhesin head GIN domain-containing protein" evidence="1">
    <location>
        <begin position="20"/>
        <end position="204"/>
    </location>
</feature>
<accession>A0A968GDF8</accession>
<dbReference type="AlphaFoldDB" id="A0A968GDF8"/>
<name>A0A968GDF8_9SPIO</name>
<dbReference type="InterPro" id="IPR021255">
    <property type="entry name" value="DUF2807"/>
</dbReference>
<sequence length="204" mass="22623">MIKIMRFLSAIFLISMAVACVNIGSQIEVDGDDVVMISLPDGIRFDSIQVMGPFSIVLFDGDGIRTNIGAEHVERIQVTVDEGILRVIPSKSFFPFPSNRIIVYVGVRNMNSVHLQVDGQLFTDGILRGQSMTFIFDGNVSGTVHSEIEHLSIISRSPGRITLVGLAKDLHTEIYSASTLSLRHFRAENIDFHNEYGSQVLMPR</sequence>
<evidence type="ECO:0000259" key="2">
    <source>
        <dbReference type="Pfam" id="PF10988"/>
    </source>
</evidence>
<organism evidence="3 4">
    <name type="scientific">Entomospira nematocerorum</name>
    <dbReference type="NCBI Taxonomy" id="2719987"/>
    <lineage>
        <taxon>Bacteria</taxon>
        <taxon>Pseudomonadati</taxon>
        <taxon>Spirochaetota</taxon>
        <taxon>Spirochaetia</taxon>
        <taxon>Spirochaetales</taxon>
        <taxon>Spirochaetaceae</taxon>
        <taxon>Entomospira</taxon>
    </lineage>
</organism>
<reference evidence="3" key="1">
    <citation type="submission" date="2020-03" db="EMBL/GenBank/DDBJ databases">
        <title>Spirochaetal bacteria isolated from arthropods constitute a novel genus Entomospira genus novum within the order Spirochaetales.</title>
        <authorList>
            <person name="Grana-Miraglia L."/>
            <person name="Sikutova S."/>
            <person name="Fingerle V."/>
            <person name="Sing A."/>
            <person name="Castillo-Ramirez S."/>
            <person name="Margos G."/>
            <person name="Rudolf I."/>
        </authorList>
    </citation>
    <scope>NUCLEOTIDE SEQUENCE</scope>
    <source>
        <strain evidence="3">BR208</strain>
    </source>
</reference>
<evidence type="ECO:0000313" key="4">
    <source>
        <dbReference type="Proteomes" id="UP000752013"/>
    </source>
</evidence>
<dbReference type="EMBL" id="JAATLK010000001">
    <property type="protein sequence ID" value="NIZ47037.1"/>
    <property type="molecule type" value="Genomic_DNA"/>
</dbReference>
<feature type="signal peptide" evidence="1">
    <location>
        <begin position="1"/>
        <end position="19"/>
    </location>
</feature>
<evidence type="ECO:0000256" key="1">
    <source>
        <dbReference type="SAM" id="SignalP"/>
    </source>
</evidence>